<organism evidence="3 4">
    <name type="scientific">Chelatococcus sambhunathii</name>
    <dbReference type="NCBI Taxonomy" id="363953"/>
    <lineage>
        <taxon>Bacteria</taxon>
        <taxon>Pseudomonadati</taxon>
        <taxon>Pseudomonadota</taxon>
        <taxon>Alphaproteobacteria</taxon>
        <taxon>Hyphomicrobiales</taxon>
        <taxon>Chelatococcaceae</taxon>
        <taxon>Chelatococcus</taxon>
    </lineage>
</organism>
<comment type="caution">
    <text evidence="3">The sequence shown here is derived from an EMBL/GenBank/DDBJ whole genome shotgun (WGS) entry which is preliminary data.</text>
</comment>
<protein>
    <submittedName>
        <fullName evidence="3">Uncharacterized protein</fullName>
    </submittedName>
</protein>
<proteinExistence type="predicted"/>
<reference evidence="3" key="1">
    <citation type="submission" date="2020-10" db="EMBL/GenBank/DDBJ databases">
        <authorList>
            <person name="Abbas A."/>
            <person name="Razzaq R."/>
            <person name="Waqas M."/>
            <person name="Abbas N."/>
            <person name="Nielsen T.K."/>
            <person name="Hansen L.H."/>
            <person name="Hussain S."/>
            <person name="Shahid M."/>
        </authorList>
    </citation>
    <scope>NUCLEOTIDE SEQUENCE</scope>
    <source>
        <strain evidence="3">S14</strain>
    </source>
</reference>
<name>A0ABU1DFN6_9HYPH</name>
<sequence>MARSSVGLCASFAIVLSAAPALADSSYCARLGENDHYSSKGQRLTSVGAVIQQDRANYHRFGRPDPEDQGDPVFSNKASRDLLNSRVDDNALSPAERREIVEGAPYVCLSVTDDGHAYITSIR</sequence>
<feature type="chain" id="PRO_5046117280" evidence="2">
    <location>
        <begin position="24"/>
        <end position="123"/>
    </location>
</feature>
<evidence type="ECO:0000313" key="4">
    <source>
        <dbReference type="Proteomes" id="UP001181622"/>
    </source>
</evidence>
<evidence type="ECO:0000256" key="2">
    <source>
        <dbReference type="SAM" id="SignalP"/>
    </source>
</evidence>
<gene>
    <name evidence="3" type="ORF">IHQ68_09885</name>
</gene>
<feature type="signal peptide" evidence="2">
    <location>
        <begin position="1"/>
        <end position="23"/>
    </location>
</feature>
<keyword evidence="4" id="KW-1185">Reference proteome</keyword>
<evidence type="ECO:0000256" key="1">
    <source>
        <dbReference type="SAM" id="MobiDB-lite"/>
    </source>
</evidence>
<evidence type="ECO:0000313" key="3">
    <source>
        <dbReference type="EMBL" id="MDR4306927.1"/>
    </source>
</evidence>
<dbReference type="EMBL" id="JADBEO010000017">
    <property type="protein sequence ID" value="MDR4306927.1"/>
    <property type="molecule type" value="Genomic_DNA"/>
</dbReference>
<dbReference type="RefSeq" id="WP_309391279.1">
    <property type="nucleotide sequence ID" value="NZ_JADBEO010000017.1"/>
</dbReference>
<keyword evidence="2" id="KW-0732">Signal</keyword>
<feature type="region of interest" description="Disordered" evidence="1">
    <location>
        <begin position="59"/>
        <end position="79"/>
    </location>
</feature>
<dbReference type="Proteomes" id="UP001181622">
    <property type="component" value="Unassembled WGS sequence"/>
</dbReference>
<accession>A0ABU1DFN6</accession>